<feature type="region of interest" description="Disordered" evidence="11">
    <location>
        <begin position="382"/>
        <end position="403"/>
    </location>
</feature>
<evidence type="ECO:0000256" key="9">
    <source>
        <dbReference type="ARBA" id="ARBA00022989"/>
    </source>
</evidence>
<comment type="caution">
    <text evidence="12">The sequence shown here is derived from an EMBL/GenBank/DDBJ whole genome shotgun (WGS) entry which is preliminary data.</text>
</comment>
<keyword evidence="7 12" id="KW-0808">Transferase</keyword>
<dbReference type="PANTHER" id="PTHR43646:SF2">
    <property type="entry name" value="GLYCOSYLTRANSFERASE 2-LIKE DOMAIN-CONTAINING PROTEIN"/>
    <property type="match status" value="1"/>
</dbReference>
<dbReference type="InterPro" id="IPR029044">
    <property type="entry name" value="Nucleotide-diphossugar_trans"/>
</dbReference>
<evidence type="ECO:0000256" key="7">
    <source>
        <dbReference type="ARBA" id="ARBA00022679"/>
    </source>
</evidence>
<evidence type="ECO:0000256" key="5">
    <source>
        <dbReference type="ARBA" id="ARBA00022475"/>
    </source>
</evidence>
<protein>
    <submittedName>
        <fullName evidence="12">Glycosyltransferase</fullName>
        <ecNumber evidence="12">2.4.-.-</ecNumber>
    </submittedName>
</protein>
<proteinExistence type="predicted"/>
<sequence>MSRDRVPGTICDRPLAVRCASLRLGPAADWDAAIVIPAKDEERRLPASLNAVGAAIRAAKDVKVGIVVVVNNTRDSTALRAFEWAADQSDVPFVLIDCAFSRAGGGVGAARRLGLDLACRYLTAQGALLTTDADTAVRADWVVRNLAELQRADLICGTVLGLPDEACALPAAIASHGSAEWEYLQASLALVARLDPQSHDPAPAHHNAAGASMAVSRRVYRAVGGLPVLRTGEDRALAERIAAHDFRVRYSADTIVETSCRMTGRAEGGMAAALRARACDSDPHVDEWLEAPETLALRHGLRGRLRAVWPDQPALHAALIADLGRSRADRIMERSPGPHFGAFFATVEQFAPRLARHRLRFSDCRRDLPQLMALLARTETATQGDLPAAPSTHRKAARDEPAY</sequence>
<comment type="pathway">
    <text evidence="3">Lipid metabolism; sphingolipid metabolism.</text>
</comment>
<evidence type="ECO:0000256" key="4">
    <source>
        <dbReference type="ARBA" id="ARBA00004991"/>
    </source>
</evidence>
<keyword evidence="10" id="KW-0472">Membrane</keyword>
<dbReference type="EC" id="2.4.-.-" evidence="12"/>
<evidence type="ECO:0000313" key="13">
    <source>
        <dbReference type="Proteomes" id="UP001597186"/>
    </source>
</evidence>
<dbReference type="Gene3D" id="3.90.550.10">
    <property type="entry name" value="Spore Coat Polysaccharide Biosynthesis Protein SpsA, Chain A"/>
    <property type="match status" value="1"/>
</dbReference>
<gene>
    <name evidence="12" type="ORF">ACFTOW_14415</name>
</gene>
<keyword evidence="8" id="KW-0812">Transmembrane</keyword>
<evidence type="ECO:0000256" key="6">
    <source>
        <dbReference type="ARBA" id="ARBA00022676"/>
    </source>
</evidence>
<dbReference type="Proteomes" id="UP001597186">
    <property type="component" value="Unassembled WGS sequence"/>
</dbReference>
<dbReference type="RefSeq" id="WP_379916888.1">
    <property type="nucleotide sequence ID" value="NZ_JBHUDD010000130.1"/>
</dbReference>
<comment type="subcellular location">
    <subcellularLocation>
        <location evidence="2">Cell membrane</location>
    </subcellularLocation>
    <subcellularLocation>
        <location evidence="1">Membrane</location>
        <topology evidence="1">Multi-pass membrane protein</topology>
    </subcellularLocation>
</comment>
<dbReference type="PANTHER" id="PTHR43646">
    <property type="entry name" value="GLYCOSYLTRANSFERASE"/>
    <property type="match status" value="1"/>
</dbReference>
<dbReference type="Pfam" id="PF13506">
    <property type="entry name" value="Glyco_transf_21"/>
    <property type="match status" value="1"/>
</dbReference>
<dbReference type="SUPFAM" id="SSF53448">
    <property type="entry name" value="Nucleotide-diphospho-sugar transferases"/>
    <property type="match status" value="1"/>
</dbReference>
<evidence type="ECO:0000256" key="11">
    <source>
        <dbReference type="SAM" id="MobiDB-lite"/>
    </source>
</evidence>
<dbReference type="InterPro" id="IPR025993">
    <property type="entry name" value="Ceramide_glucosylTrfase"/>
</dbReference>
<dbReference type="GO" id="GO:0016757">
    <property type="term" value="F:glycosyltransferase activity"/>
    <property type="evidence" value="ECO:0007669"/>
    <property type="project" value="UniProtKB-KW"/>
</dbReference>
<evidence type="ECO:0000256" key="10">
    <source>
        <dbReference type="ARBA" id="ARBA00023136"/>
    </source>
</evidence>
<keyword evidence="5" id="KW-1003">Cell membrane</keyword>
<accession>A0ABW4EIR3</accession>
<reference evidence="13" key="1">
    <citation type="journal article" date="2019" name="Int. J. Syst. Evol. Microbiol.">
        <title>The Global Catalogue of Microorganisms (GCM) 10K type strain sequencing project: providing services to taxonomists for standard genome sequencing and annotation.</title>
        <authorList>
            <consortium name="The Broad Institute Genomics Platform"/>
            <consortium name="The Broad Institute Genome Sequencing Center for Infectious Disease"/>
            <person name="Wu L."/>
            <person name="Ma J."/>
        </authorList>
    </citation>
    <scope>NUCLEOTIDE SEQUENCE [LARGE SCALE GENOMIC DNA]</scope>
    <source>
        <strain evidence="13">CGMCC 1.12477</strain>
    </source>
</reference>
<evidence type="ECO:0000256" key="8">
    <source>
        <dbReference type="ARBA" id="ARBA00022692"/>
    </source>
</evidence>
<keyword evidence="13" id="KW-1185">Reference proteome</keyword>
<keyword evidence="6 12" id="KW-0328">Glycosyltransferase</keyword>
<comment type="pathway">
    <text evidence="4">Sphingolipid metabolism.</text>
</comment>
<evidence type="ECO:0000256" key="1">
    <source>
        <dbReference type="ARBA" id="ARBA00004141"/>
    </source>
</evidence>
<organism evidence="12 13">
    <name type="scientific">Lacimonas salitolerans</name>
    <dbReference type="NCBI Taxonomy" id="1323750"/>
    <lineage>
        <taxon>Bacteria</taxon>
        <taxon>Pseudomonadati</taxon>
        <taxon>Pseudomonadota</taxon>
        <taxon>Alphaproteobacteria</taxon>
        <taxon>Rhodobacterales</taxon>
        <taxon>Paracoccaceae</taxon>
        <taxon>Lacimonas</taxon>
    </lineage>
</organism>
<evidence type="ECO:0000256" key="2">
    <source>
        <dbReference type="ARBA" id="ARBA00004236"/>
    </source>
</evidence>
<keyword evidence="9" id="KW-1133">Transmembrane helix</keyword>
<evidence type="ECO:0000313" key="12">
    <source>
        <dbReference type="EMBL" id="MFD1510581.1"/>
    </source>
</evidence>
<dbReference type="EMBL" id="JBHUDD010000130">
    <property type="protein sequence ID" value="MFD1510581.1"/>
    <property type="molecule type" value="Genomic_DNA"/>
</dbReference>
<evidence type="ECO:0000256" key="3">
    <source>
        <dbReference type="ARBA" id="ARBA00004760"/>
    </source>
</evidence>
<name>A0ABW4EIR3_9RHOB</name>